<dbReference type="PANTHER" id="PTHR24198">
    <property type="entry name" value="ANKYRIN REPEAT AND PROTEIN KINASE DOMAIN-CONTAINING PROTEIN"/>
    <property type="match status" value="1"/>
</dbReference>
<evidence type="ECO:0000256" key="2">
    <source>
        <dbReference type="ARBA" id="ARBA00023043"/>
    </source>
</evidence>
<dbReference type="InterPro" id="IPR036770">
    <property type="entry name" value="Ankyrin_rpt-contain_sf"/>
</dbReference>
<evidence type="ECO:0000313" key="5">
    <source>
        <dbReference type="EMBL" id="GAA5804985.1"/>
    </source>
</evidence>
<dbReference type="Proteomes" id="UP001476247">
    <property type="component" value="Unassembled WGS sequence"/>
</dbReference>
<keyword evidence="6" id="KW-1185">Reference proteome</keyword>
<sequence length="416" mass="46554">MNIPPLNLAKYLKDPKDRLSDTIPISYLVTPPPSPDSEDPAQQPREKRALDDLNVSSSSSATPKKIKPNSDDQKLDLCLLDLYLSSGKSIDVKDTTYGLNLLCWACQCKSIEAVKKIIQQGFIDINERNGPHQITALHVAAAVNFHEGIDCLSEHPDLDLNIKDAFGLTAVHYAAKHSKNDAMHTLLEVGARSDIFDRYGRLALHYAIRNSSMEIVQMVLSKRGRNNPTFTNLIWASSSSSTTNRCAVEEAIVMAAGNQVGILNVFFKAGMFTSVESGGWWWEEKCYRDKRDGLVELCVEWNRFECLRFLVINTNIPLQSKVLDLAVRERKLDFVKYLCDNVGMNPCDENGDNMSLLYAANHGFMEMMPHLLTPDTSTDCIQQAILFTKLSGKCKAFIDILNKYQKSPDVVESINA</sequence>
<dbReference type="PROSITE" id="PS50297">
    <property type="entry name" value="ANK_REP_REGION"/>
    <property type="match status" value="1"/>
</dbReference>
<dbReference type="PANTHER" id="PTHR24198:SF165">
    <property type="entry name" value="ANKYRIN REPEAT-CONTAINING PROTEIN-RELATED"/>
    <property type="match status" value="1"/>
</dbReference>
<evidence type="ECO:0000256" key="4">
    <source>
        <dbReference type="SAM" id="MobiDB-lite"/>
    </source>
</evidence>
<evidence type="ECO:0000256" key="1">
    <source>
        <dbReference type="ARBA" id="ARBA00022737"/>
    </source>
</evidence>
<proteinExistence type="predicted"/>
<dbReference type="EMBL" id="BAABUJ010000040">
    <property type="protein sequence ID" value="GAA5804985.1"/>
    <property type="molecule type" value="Genomic_DNA"/>
</dbReference>
<dbReference type="InterPro" id="IPR002110">
    <property type="entry name" value="Ankyrin_rpt"/>
</dbReference>
<dbReference type="PROSITE" id="PS50088">
    <property type="entry name" value="ANK_REPEAT"/>
    <property type="match status" value="1"/>
</dbReference>
<dbReference type="SMART" id="SM00248">
    <property type="entry name" value="ANK"/>
    <property type="match status" value="6"/>
</dbReference>
<evidence type="ECO:0008006" key="7">
    <source>
        <dbReference type="Google" id="ProtNLM"/>
    </source>
</evidence>
<accession>A0ABP9YDU2</accession>
<keyword evidence="2 3" id="KW-0040">ANK repeat</keyword>
<comment type="caution">
    <text evidence="5">The sequence shown here is derived from an EMBL/GenBank/DDBJ whole genome shotgun (WGS) entry which is preliminary data.</text>
</comment>
<feature type="region of interest" description="Disordered" evidence="4">
    <location>
        <begin position="24"/>
        <end position="70"/>
    </location>
</feature>
<keyword evidence="1" id="KW-0677">Repeat</keyword>
<dbReference type="Pfam" id="PF12796">
    <property type="entry name" value="Ank_2"/>
    <property type="match status" value="1"/>
</dbReference>
<name>A0ABP9YDU2_9FUNG</name>
<dbReference type="Gene3D" id="1.25.40.20">
    <property type="entry name" value="Ankyrin repeat-containing domain"/>
    <property type="match status" value="2"/>
</dbReference>
<reference evidence="5 6" key="1">
    <citation type="submission" date="2024-04" db="EMBL/GenBank/DDBJ databases">
        <title>genome sequences of Mucor flavus KT1a and Helicostylum pulchrum KT1b strains isolation_sourced from the surface of a dry-aged beef.</title>
        <authorList>
            <person name="Toyotome T."/>
            <person name="Hosono M."/>
            <person name="Torimaru M."/>
            <person name="Fukuda K."/>
            <person name="Mikami N."/>
        </authorList>
    </citation>
    <scope>NUCLEOTIDE SEQUENCE [LARGE SCALE GENOMIC DNA]</scope>
    <source>
        <strain evidence="5 6">KT1b</strain>
    </source>
</reference>
<gene>
    <name evidence="5" type="ORF">HPULCUR_010495</name>
</gene>
<feature type="repeat" description="ANK" evidence="3">
    <location>
        <begin position="166"/>
        <end position="198"/>
    </location>
</feature>
<protein>
    <recommendedName>
        <fullName evidence="7">Ankyrin repeat protein</fullName>
    </recommendedName>
</protein>
<evidence type="ECO:0000313" key="6">
    <source>
        <dbReference type="Proteomes" id="UP001476247"/>
    </source>
</evidence>
<organism evidence="5 6">
    <name type="scientific">Helicostylum pulchrum</name>
    <dbReference type="NCBI Taxonomy" id="562976"/>
    <lineage>
        <taxon>Eukaryota</taxon>
        <taxon>Fungi</taxon>
        <taxon>Fungi incertae sedis</taxon>
        <taxon>Mucoromycota</taxon>
        <taxon>Mucoromycotina</taxon>
        <taxon>Mucoromycetes</taxon>
        <taxon>Mucorales</taxon>
        <taxon>Mucorineae</taxon>
        <taxon>Mucoraceae</taxon>
        <taxon>Helicostylum</taxon>
    </lineage>
</organism>
<dbReference type="SUPFAM" id="SSF48403">
    <property type="entry name" value="Ankyrin repeat"/>
    <property type="match status" value="2"/>
</dbReference>
<evidence type="ECO:0000256" key="3">
    <source>
        <dbReference type="PROSITE-ProRule" id="PRU00023"/>
    </source>
</evidence>